<protein>
    <submittedName>
        <fullName evidence="2">Permease</fullName>
    </submittedName>
</protein>
<evidence type="ECO:0000313" key="2">
    <source>
        <dbReference type="EMBL" id="OFW59399.1"/>
    </source>
</evidence>
<feature type="transmembrane region" description="Helical" evidence="1">
    <location>
        <begin position="139"/>
        <end position="160"/>
    </location>
</feature>
<evidence type="ECO:0000256" key="1">
    <source>
        <dbReference type="SAM" id="Phobius"/>
    </source>
</evidence>
<dbReference type="STRING" id="1797197.A2Y75_11255"/>
<accession>A0A1F2WRC9</accession>
<feature type="transmembrane region" description="Helical" evidence="1">
    <location>
        <begin position="73"/>
        <end position="98"/>
    </location>
</feature>
<feature type="transmembrane region" description="Helical" evidence="1">
    <location>
        <begin position="104"/>
        <end position="127"/>
    </location>
</feature>
<proteinExistence type="predicted"/>
<dbReference type="EMBL" id="MELK01000016">
    <property type="protein sequence ID" value="OFW59399.1"/>
    <property type="molecule type" value="Genomic_DNA"/>
</dbReference>
<sequence length="161" mass="16890">MSYTAIGIDAFALVCLIASLIKSREKTGWALKIAFNAIKRIGPSVLTIIAVIGLIVGFVPPRWIASAIGGDKGILGVLIAALLGAVLFIPGLIAFPLARSLWDMGAGVTAIAAFITTLTMIGFVFLPLEIKELGKKFTLIRNGLSFITAIAIAVLIGLILE</sequence>
<dbReference type="Proteomes" id="UP000177876">
    <property type="component" value="Unassembled WGS sequence"/>
</dbReference>
<keyword evidence="1" id="KW-0812">Transmembrane</keyword>
<evidence type="ECO:0000313" key="3">
    <source>
        <dbReference type="Proteomes" id="UP000177876"/>
    </source>
</evidence>
<name>A0A1F2WRC9_9ACTN</name>
<comment type="caution">
    <text evidence="2">The sequence shown here is derived from an EMBL/GenBank/DDBJ whole genome shotgun (WGS) entry which is preliminary data.</text>
</comment>
<feature type="transmembrane region" description="Helical" evidence="1">
    <location>
        <begin position="41"/>
        <end position="61"/>
    </location>
</feature>
<keyword evidence="1" id="KW-0472">Membrane</keyword>
<keyword evidence="1" id="KW-1133">Transmembrane helix</keyword>
<organism evidence="2 3">
    <name type="scientific">Candidatus Solincola sediminis</name>
    <dbReference type="NCBI Taxonomy" id="1797199"/>
    <lineage>
        <taxon>Bacteria</taxon>
        <taxon>Bacillati</taxon>
        <taxon>Actinomycetota</taxon>
        <taxon>Candidatus Geothermincolia</taxon>
        <taxon>Candidatus Geothermincolales</taxon>
        <taxon>Candidatus Geothermincolaceae</taxon>
        <taxon>Candidatus Solincola</taxon>
    </lineage>
</organism>
<gene>
    <name evidence="2" type="ORF">A2Y75_11255</name>
</gene>
<feature type="transmembrane region" description="Helical" evidence="1">
    <location>
        <begin position="5"/>
        <end position="21"/>
    </location>
</feature>
<reference evidence="2 3" key="1">
    <citation type="journal article" date="2016" name="Nat. Commun.">
        <title>Thousands of microbial genomes shed light on interconnected biogeochemical processes in an aquifer system.</title>
        <authorList>
            <person name="Anantharaman K."/>
            <person name="Brown C.T."/>
            <person name="Hug L.A."/>
            <person name="Sharon I."/>
            <person name="Castelle C.J."/>
            <person name="Probst A.J."/>
            <person name="Thomas B.C."/>
            <person name="Singh A."/>
            <person name="Wilkins M.J."/>
            <person name="Karaoz U."/>
            <person name="Brodie E.L."/>
            <person name="Williams K.H."/>
            <person name="Hubbard S.S."/>
            <person name="Banfield J.F."/>
        </authorList>
    </citation>
    <scope>NUCLEOTIDE SEQUENCE [LARGE SCALE GENOMIC DNA]</scope>
</reference>
<dbReference type="AlphaFoldDB" id="A0A1F2WRC9"/>